<dbReference type="Proteomes" id="UP000315677">
    <property type="component" value="Unassembled WGS sequence"/>
</dbReference>
<feature type="transmembrane region" description="Helical" evidence="2">
    <location>
        <begin position="230"/>
        <end position="252"/>
    </location>
</feature>
<feature type="transmembrane region" description="Helical" evidence="2">
    <location>
        <begin position="361"/>
        <end position="378"/>
    </location>
</feature>
<organism evidence="4 5">
    <name type="scientific">Pseudonocardia kunmingensis</name>
    <dbReference type="NCBI Taxonomy" id="630975"/>
    <lineage>
        <taxon>Bacteria</taxon>
        <taxon>Bacillati</taxon>
        <taxon>Actinomycetota</taxon>
        <taxon>Actinomycetes</taxon>
        <taxon>Pseudonocardiales</taxon>
        <taxon>Pseudonocardiaceae</taxon>
        <taxon>Pseudonocardia</taxon>
    </lineage>
</organism>
<dbReference type="RefSeq" id="WP_142049494.1">
    <property type="nucleotide sequence ID" value="NZ_VFPA01000001.1"/>
</dbReference>
<accession>A0A543DZH7</accession>
<dbReference type="EMBL" id="VFPA01000001">
    <property type="protein sequence ID" value="TQM14747.1"/>
    <property type="molecule type" value="Genomic_DNA"/>
</dbReference>
<feature type="domain" description="Heparan-alpha-glucosaminide N-acetyltransferase catalytic" evidence="3">
    <location>
        <begin position="28"/>
        <end position="231"/>
    </location>
</feature>
<keyword evidence="5" id="KW-1185">Reference proteome</keyword>
<feature type="transmembrane region" description="Helical" evidence="2">
    <location>
        <begin position="303"/>
        <end position="321"/>
    </location>
</feature>
<feature type="transmembrane region" description="Helical" evidence="2">
    <location>
        <begin position="129"/>
        <end position="145"/>
    </location>
</feature>
<protein>
    <submittedName>
        <fullName evidence="4">Uncharacterized protein DUF1624</fullName>
    </submittedName>
</protein>
<keyword evidence="2" id="KW-0812">Transmembrane</keyword>
<feature type="compositionally biased region" description="Polar residues" evidence="1">
    <location>
        <begin position="1"/>
        <end position="11"/>
    </location>
</feature>
<feature type="transmembrane region" description="Helical" evidence="2">
    <location>
        <begin position="152"/>
        <end position="174"/>
    </location>
</feature>
<gene>
    <name evidence="4" type="ORF">FB558_1521</name>
</gene>
<feature type="transmembrane region" description="Helical" evidence="2">
    <location>
        <begin position="194"/>
        <end position="218"/>
    </location>
</feature>
<dbReference type="OrthoDB" id="4966979at2"/>
<feature type="transmembrane region" description="Helical" evidence="2">
    <location>
        <begin position="333"/>
        <end position="355"/>
    </location>
</feature>
<dbReference type="InterPro" id="IPR012429">
    <property type="entry name" value="HGSNAT_cat"/>
</dbReference>
<keyword evidence="2" id="KW-1133">Transmembrane helix</keyword>
<dbReference type="AlphaFoldDB" id="A0A543DZH7"/>
<feature type="transmembrane region" description="Helical" evidence="2">
    <location>
        <begin position="65"/>
        <end position="85"/>
    </location>
</feature>
<feature type="transmembrane region" description="Helical" evidence="2">
    <location>
        <begin position="97"/>
        <end position="117"/>
    </location>
</feature>
<dbReference type="Pfam" id="PF07786">
    <property type="entry name" value="HGSNAT_cat"/>
    <property type="match status" value="1"/>
</dbReference>
<feature type="region of interest" description="Disordered" evidence="1">
    <location>
        <begin position="553"/>
        <end position="582"/>
    </location>
</feature>
<evidence type="ECO:0000313" key="5">
    <source>
        <dbReference type="Proteomes" id="UP000315677"/>
    </source>
</evidence>
<feature type="region of interest" description="Disordered" evidence="1">
    <location>
        <begin position="1"/>
        <end position="23"/>
    </location>
</feature>
<evidence type="ECO:0000259" key="3">
    <source>
        <dbReference type="Pfam" id="PF07786"/>
    </source>
</evidence>
<proteinExistence type="predicted"/>
<feature type="transmembrane region" description="Helical" evidence="2">
    <location>
        <begin position="426"/>
        <end position="447"/>
    </location>
</feature>
<evidence type="ECO:0000313" key="4">
    <source>
        <dbReference type="EMBL" id="TQM14747.1"/>
    </source>
</evidence>
<name>A0A543DZH7_9PSEU</name>
<reference evidence="4 5" key="1">
    <citation type="submission" date="2019-06" db="EMBL/GenBank/DDBJ databases">
        <title>Sequencing the genomes of 1000 actinobacteria strains.</title>
        <authorList>
            <person name="Klenk H.-P."/>
        </authorList>
    </citation>
    <scope>NUCLEOTIDE SEQUENCE [LARGE SCALE GENOMIC DNA]</scope>
    <source>
        <strain evidence="4 5">DSM 45301</strain>
    </source>
</reference>
<sequence>MLISPDPSTDARTAVATRSGDPAPPRTRVVGVDVARGAALLGMMAVHVLDSFDEQDAPTATTLVAAGRSAATFVLVAGVSLAFLSGGRHVVRGSARTAVAGGLVVRALLIGAIGLALGTLSERNGVDGILPFYAVLFLLAVPLIGRPPPVPAGVAAAVAVAGPVLLVAAAGLPLPEPDSDPTFTALVQDPLGVAAQLFVTGAYPVVVYFAYLCAGLAIGRLDLASRRVAWWLFGGGVALAVLARLVSALVLYPLGGFAALMSGSASGDTAAETARILLWDPDPATSWWYLALPAPHSGTTVDLVHTLGSAVAVLGAALLLTRPGIPARLLAPFAAAGSMALTLYSAHLVLLATGVLEDEPVVLFVLMVVGAGVFAVVWRRWLGQGPLERVVAIVAGTARRRLAERLSRRPGDPPADRGAAARGTRVAQFVVPVACAAAVALALVLVARPAPESVEGEVAGAGTVAAPAPPAAAAPPPDPAPAVVADPGPGPAPDLDRYCVLSEQVDAADDQHPDDPVAFIGEARGPLADMPRVAPAEIRDAVAVSVADTLAEAGEPGVQAPDEGALDQAEERIDSYEEENCP</sequence>
<evidence type="ECO:0000256" key="2">
    <source>
        <dbReference type="SAM" id="Phobius"/>
    </source>
</evidence>
<keyword evidence="2" id="KW-0472">Membrane</keyword>
<comment type="caution">
    <text evidence="4">The sequence shown here is derived from an EMBL/GenBank/DDBJ whole genome shotgun (WGS) entry which is preliminary data.</text>
</comment>
<evidence type="ECO:0000256" key="1">
    <source>
        <dbReference type="SAM" id="MobiDB-lite"/>
    </source>
</evidence>